<accession>A0A9X2ID43</accession>
<gene>
    <name evidence="1" type="ORF">LOX96_17345</name>
</gene>
<organism evidence="1 2">
    <name type="scientific">Legionella maioricensis</name>
    <dbReference type="NCBI Taxonomy" id="2896528"/>
    <lineage>
        <taxon>Bacteria</taxon>
        <taxon>Pseudomonadati</taxon>
        <taxon>Pseudomonadota</taxon>
        <taxon>Gammaproteobacteria</taxon>
        <taxon>Legionellales</taxon>
        <taxon>Legionellaceae</taxon>
        <taxon>Legionella</taxon>
    </lineage>
</organism>
<name>A0A9X2ID43_9GAMM</name>
<dbReference type="Proteomes" id="UP001139721">
    <property type="component" value="Unassembled WGS sequence"/>
</dbReference>
<evidence type="ECO:0000313" key="1">
    <source>
        <dbReference type="EMBL" id="MCL9685866.1"/>
    </source>
</evidence>
<sequence>MTNTKKRNHYITRKFLEGFCDNDGRVWTYPKDSPSDPFANRPDDTAVINKLYHLQHDENITAVEDYFSDKVETPASNALTKLLNKKFPNAEEKEKLSLFLGLQMVRTPSYINHLNIEQSRYLRSHAHTLASNKEHFYESYKSFDPNLSEDEIEEVRQSMLTDEFTYKINNDYLLKIMLDLGSIIASHLLHMKWALIESDSNNPFIVSDNFMHIYHPKINDGFYKIGLGIKDVCVHIPISNTLSLMLVNNDQFKEGIVFNINNPPVVNNNSVELEQLIESFNKSMFIKCYKYVFANSNSEKLKQCFHSLLEMAKEFEKTK</sequence>
<keyword evidence="2" id="KW-1185">Reference proteome</keyword>
<dbReference type="AlphaFoldDB" id="A0A9X2ID43"/>
<evidence type="ECO:0000313" key="2">
    <source>
        <dbReference type="Proteomes" id="UP001139721"/>
    </source>
</evidence>
<proteinExistence type="predicted"/>
<dbReference type="Pfam" id="PF14022">
    <property type="entry name" value="DUF4238"/>
    <property type="match status" value="1"/>
</dbReference>
<dbReference type="RefSeq" id="WP_250420144.1">
    <property type="nucleotide sequence ID" value="NZ_JAJKBJ010000050.1"/>
</dbReference>
<reference evidence="1" key="1">
    <citation type="submission" date="2021-11" db="EMBL/GenBank/DDBJ databases">
        <title>Legionella maioricencis sp. nov., a new species isolated from hot water samples in Mallorca.</title>
        <authorList>
            <person name="Crespi S."/>
            <person name="Drasar V."/>
            <person name="Salva-Serra F."/>
            <person name="Jaen-Luchoro D."/>
            <person name="Pineiro-Iglesias B."/>
            <person name="Aliaga F."/>
            <person name="Fernandez-Juarez V."/>
            <person name="Coll G."/>
            <person name="Moore E.R.B."/>
            <person name="Bennasar-Figueras A."/>
        </authorList>
    </citation>
    <scope>NUCLEOTIDE SEQUENCE</scope>
    <source>
        <strain evidence="1">HCPI-6</strain>
    </source>
</reference>
<dbReference type="InterPro" id="IPR025332">
    <property type="entry name" value="DUF4238"/>
</dbReference>
<protein>
    <submittedName>
        <fullName evidence="1">DUF4238 domain-containing protein</fullName>
    </submittedName>
</protein>
<comment type="caution">
    <text evidence="1">The sequence shown here is derived from an EMBL/GenBank/DDBJ whole genome shotgun (WGS) entry which is preliminary data.</text>
</comment>
<dbReference type="EMBL" id="JAJKBJ010000050">
    <property type="protein sequence ID" value="MCL9685866.1"/>
    <property type="molecule type" value="Genomic_DNA"/>
</dbReference>